<proteinExistence type="predicted"/>
<evidence type="ECO:0000256" key="1">
    <source>
        <dbReference type="SAM" id="SignalP"/>
    </source>
</evidence>
<gene>
    <name evidence="2" type="ORF">ACFPET_22060</name>
</gene>
<name>A0ABV8U5A4_9ACTN</name>
<evidence type="ECO:0000313" key="3">
    <source>
        <dbReference type="Proteomes" id="UP001595823"/>
    </source>
</evidence>
<sequence>MVGHTKDRRRGRLAGRLVAAVIGLVAVAGPSTALAAQGTGGDIGTQASCGDTEDVYINGGEAHWTINCSGGETTISGWHKDTKADGRCVQVYGSVSGNSFITPRACPSGEREIWSRTVSGTSNIKVYARTL</sequence>
<dbReference type="RefSeq" id="WP_380625316.1">
    <property type="nucleotide sequence ID" value="NZ_JBHSDK010000061.1"/>
</dbReference>
<reference evidence="3" key="1">
    <citation type="journal article" date="2019" name="Int. J. Syst. Evol. Microbiol.">
        <title>The Global Catalogue of Microorganisms (GCM) 10K type strain sequencing project: providing services to taxonomists for standard genome sequencing and annotation.</title>
        <authorList>
            <consortium name="The Broad Institute Genomics Platform"/>
            <consortium name="The Broad Institute Genome Sequencing Center for Infectious Disease"/>
            <person name="Wu L."/>
            <person name="Ma J."/>
        </authorList>
    </citation>
    <scope>NUCLEOTIDE SEQUENCE [LARGE SCALE GENOMIC DNA]</scope>
    <source>
        <strain evidence="3">IBRC-M 10908</strain>
    </source>
</reference>
<dbReference type="EMBL" id="JBHSDK010000061">
    <property type="protein sequence ID" value="MFC4337883.1"/>
    <property type="molecule type" value="Genomic_DNA"/>
</dbReference>
<keyword evidence="1" id="KW-0732">Signal</keyword>
<accession>A0ABV8U5A4</accession>
<comment type="caution">
    <text evidence="2">The sequence shown here is derived from an EMBL/GenBank/DDBJ whole genome shotgun (WGS) entry which is preliminary data.</text>
</comment>
<evidence type="ECO:0000313" key="2">
    <source>
        <dbReference type="EMBL" id="MFC4337883.1"/>
    </source>
</evidence>
<protein>
    <submittedName>
        <fullName evidence="2">Uncharacterized protein</fullName>
    </submittedName>
</protein>
<keyword evidence="3" id="KW-1185">Reference proteome</keyword>
<organism evidence="2 3">
    <name type="scientific">Salininema proteolyticum</name>
    <dbReference type="NCBI Taxonomy" id="1607685"/>
    <lineage>
        <taxon>Bacteria</taxon>
        <taxon>Bacillati</taxon>
        <taxon>Actinomycetota</taxon>
        <taxon>Actinomycetes</taxon>
        <taxon>Glycomycetales</taxon>
        <taxon>Glycomycetaceae</taxon>
        <taxon>Salininema</taxon>
    </lineage>
</organism>
<feature type="chain" id="PRO_5046752582" evidence="1">
    <location>
        <begin position="36"/>
        <end position="131"/>
    </location>
</feature>
<feature type="signal peptide" evidence="1">
    <location>
        <begin position="1"/>
        <end position="35"/>
    </location>
</feature>
<dbReference type="Proteomes" id="UP001595823">
    <property type="component" value="Unassembled WGS sequence"/>
</dbReference>